<dbReference type="AlphaFoldDB" id="A0A103YLS3"/>
<protein>
    <submittedName>
        <fullName evidence="2">Uncharacterized protein</fullName>
    </submittedName>
</protein>
<evidence type="ECO:0000313" key="3">
    <source>
        <dbReference type="Proteomes" id="UP000243975"/>
    </source>
</evidence>
<sequence>MDMAHISEQIEQMPKLLETPEQEKTGKNAKFNLPFSLVMVCYNCVLDAEELSTMIEGGEKSVKYQLPRSRNRRGSIQIS</sequence>
<proteinExistence type="predicted"/>
<organism evidence="2 3">
    <name type="scientific">Cynara cardunculus var. scolymus</name>
    <name type="common">Globe artichoke</name>
    <name type="synonym">Cynara scolymus</name>
    <dbReference type="NCBI Taxonomy" id="59895"/>
    <lineage>
        <taxon>Eukaryota</taxon>
        <taxon>Viridiplantae</taxon>
        <taxon>Streptophyta</taxon>
        <taxon>Embryophyta</taxon>
        <taxon>Tracheophyta</taxon>
        <taxon>Spermatophyta</taxon>
        <taxon>Magnoliopsida</taxon>
        <taxon>eudicotyledons</taxon>
        <taxon>Gunneridae</taxon>
        <taxon>Pentapetalae</taxon>
        <taxon>asterids</taxon>
        <taxon>campanulids</taxon>
        <taxon>Asterales</taxon>
        <taxon>Asteraceae</taxon>
        <taxon>Carduoideae</taxon>
        <taxon>Cardueae</taxon>
        <taxon>Carduinae</taxon>
        <taxon>Cynara</taxon>
    </lineage>
</organism>
<dbReference type="Gramene" id="KVI11451">
    <property type="protein sequence ID" value="KVI11451"/>
    <property type="gene ID" value="Ccrd_010137"/>
</dbReference>
<evidence type="ECO:0000256" key="1">
    <source>
        <dbReference type="SAM" id="MobiDB-lite"/>
    </source>
</evidence>
<accession>A0A103YLS3</accession>
<dbReference type="Proteomes" id="UP000243975">
    <property type="component" value="Unassembled WGS sequence"/>
</dbReference>
<dbReference type="EMBL" id="LEKV01000121">
    <property type="protein sequence ID" value="KVI11451.1"/>
    <property type="molecule type" value="Genomic_DNA"/>
</dbReference>
<gene>
    <name evidence="2" type="ORF">Ccrd_010137</name>
</gene>
<feature type="region of interest" description="Disordered" evidence="1">
    <location>
        <begin position="1"/>
        <end position="22"/>
    </location>
</feature>
<reference evidence="2 3" key="1">
    <citation type="journal article" date="2016" name="Sci. Rep.">
        <title>The genome sequence of the outbreeding globe artichoke constructed de novo incorporating a phase-aware low-pass sequencing strategy of F1 progeny.</title>
        <authorList>
            <person name="Scaglione D."/>
            <person name="Reyes-Chin-Wo S."/>
            <person name="Acquadro A."/>
            <person name="Froenicke L."/>
            <person name="Portis E."/>
            <person name="Beitel C."/>
            <person name="Tirone M."/>
            <person name="Mauro R."/>
            <person name="Lo Monaco A."/>
            <person name="Mauromicale G."/>
            <person name="Faccioli P."/>
            <person name="Cattivelli L."/>
            <person name="Rieseberg L."/>
            <person name="Michelmore R."/>
            <person name="Lanteri S."/>
        </authorList>
    </citation>
    <scope>NUCLEOTIDE SEQUENCE [LARGE SCALE GENOMIC DNA]</scope>
    <source>
        <strain evidence="2">2C</strain>
    </source>
</reference>
<comment type="caution">
    <text evidence="2">The sequence shown here is derived from an EMBL/GenBank/DDBJ whole genome shotgun (WGS) entry which is preliminary data.</text>
</comment>
<name>A0A103YLS3_CYNCS</name>
<evidence type="ECO:0000313" key="2">
    <source>
        <dbReference type="EMBL" id="KVI11451.1"/>
    </source>
</evidence>
<keyword evidence="3" id="KW-1185">Reference proteome</keyword>